<evidence type="ECO:0000313" key="2">
    <source>
        <dbReference type="Proteomes" id="UP000184609"/>
    </source>
</evidence>
<sequence>MFIYFYLDHVPRRQGPQHIKEISTKVEIIIPTLPFTAMKKLLFVILLIPSLGFGQKANSELEFEIKSLKNKSEIENYWTSIHKDDQSVRGKVSDEQRQMDRQNIKKMVLMFKYHGYPSGFCYGCNPKSEFTNNFTPNIVITHNLVNEVSEFMLPILNKAYNDGIANEWWYIHNLRGMLRARYGRDLYEKTKENIPQYLEKLKPFVKDSISYDLSIIDSLYENYDRNLNSILISDRIFSKKQGGIRHNIYKTKEGKLFWQQVYSDDSFHFPIEIYYEPKSNQLRYGLFDDVVINEILVNNIPKITSEN</sequence>
<organism evidence="1 2">
    <name type="scientific">Algoriphagus zhangzhouensis</name>
    <dbReference type="NCBI Taxonomy" id="1073327"/>
    <lineage>
        <taxon>Bacteria</taxon>
        <taxon>Pseudomonadati</taxon>
        <taxon>Bacteroidota</taxon>
        <taxon>Cytophagia</taxon>
        <taxon>Cytophagales</taxon>
        <taxon>Cyclobacteriaceae</taxon>
        <taxon>Algoriphagus</taxon>
    </lineage>
</organism>
<evidence type="ECO:0000313" key="1">
    <source>
        <dbReference type="EMBL" id="SHO62814.1"/>
    </source>
</evidence>
<proteinExistence type="predicted"/>
<accession>A0A1M7ZD70</accession>
<keyword evidence="2" id="KW-1185">Reference proteome</keyword>
<reference evidence="2" key="1">
    <citation type="submission" date="2016-12" db="EMBL/GenBank/DDBJ databases">
        <authorList>
            <person name="Varghese N."/>
            <person name="Submissions S."/>
        </authorList>
    </citation>
    <scope>NUCLEOTIDE SEQUENCE [LARGE SCALE GENOMIC DNA]</scope>
    <source>
        <strain evidence="2">DSM 25035</strain>
    </source>
</reference>
<gene>
    <name evidence="1" type="ORF">SAMN04488108_2332</name>
</gene>
<name>A0A1M7ZD70_9BACT</name>
<protein>
    <submittedName>
        <fullName evidence="1">Uncharacterized protein</fullName>
    </submittedName>
</protein>
<dbReference type="EMBL" id="FRXN01000003">
    <property type="protein sequence ID" value="SHO62814.1"/>
    <property type="molecule type" value="Genomic_DNA"/>
</dbReference>
<dbReference type="AlphaFoldDB" id="A0A1M7ZD70"/>
<dbReference type="Proteomes" id="UP000184609">
    <property type="component" value="Unassembled WGS sequence"/>
</dbReference>